<evidence type="ECO:0000313" key="3">
    <source>
        <dbReference type="Proteomes" id="UP000244064"/>
    </source>
</evidence>
<name>A0A2T5PFK0_9PSED</name>
<accession>A0A2T5PFK0</accession>
<comment type="caution">
    <text evidence="2">The sequence shown here is derived from an EMBL/GenBank/DDBJ whole genome shotgun (WGS) entry which is preliminary data.</text>
</comment>
<keyword evidence="1" id="KW-0732">Signal</keyword>
<reference evidence="2 3" key="1">
    <citation type="submission" date="2018-04" db="EMBL/GenBank/DDBJ databases">
        <title>Pseudomonas sp. nov., isolated from mangrove soil.</title>
        <authorList>
            <person name="Chen C."/>
        </authorList>
    </citation>
    <scope>NUCLEOTIDE SEQUENCE [LARGE SCALE GENOMIC DNA]</scope>
    <source>
        <strain evidence="2 3">TC-11</strain>
    </source>
</reference>
<dbReference type="Proteomes" id="UP000244064">
    <property type="component" value="Unassembled WGS sequence"/>
</dbReference>
<keyword evidence="3" id="KW-1185">Reference proteome</keyword>
<feature type="signal peptide" evidence="1">
    <location>
        <begin position="1"/>
        <end position="26"/>
    </location>
</feature>
<feature type="chain" id="PRO_5015433020" evidence="1">
    <location>
        <begin position="27"/>
        <end position="178"/>
    </location>
</feature>
<dbReference type="EMBL" id="QASN01000002">
    <property type="protein sequence ID" value="PTU76508.1"/>
    <property type="molecule type" value="Genomic_DNA"/>
</dbReference>
<organism evidence="2 3">
    <name type="scientific">Pseudomonas mangrovi</name>
    <dbReference type="NCBI Taxonomy" id="2161748"/>
    <lineage>
        <taxon>Bacteria</taxon>
        <taxon>Pseudomonadati</taxon>
        <taxon>Pseudomonadota</taxon>
        <taxon>Gammaproteobacteria</taxon>
        <taxon>Pseudomonadales</taxon>
        <taxon>Pseudomonadaceae</taxon>
        <taxon>Pseudomonas</taxon>
    </lineage>
</organism>
<dbReference type="RefSeq" id="WP_108104914.1">
    <property type="nucleotide sequence ID" value="NZ_QASN01000002.1"/>
</dbReference>
<proteinExistence type="predicted"/>
<evidence type="ECO:0000256" key="1">
    <source>
        <dbReference type="SAM" id="SignalP"/>
    </source>
</evidence>
<dbReference type="AlphaFoldDB" id="A0A2T5PFK0"/>
<sequence length="178" mass="19382">MQLRLTRNLTRLALSVVLLGAGGLHAAEPSAAPESTLGGQEQARYLEQIKKLYLTSNERQALLNHANALLETYALRAGYQIGSAKPKDLIYQLAAGDSGELLVREETRSEGRIEVRNRPLAIFGVDPFIRYECPAAGIVCEIKSPADGSTWLTVVRDHDGAAELAKALSFLIRNLQKG</sequence>
<protein>
    <submittedName>
        <fullName evidence="2">Uncharacterized protein</fullName>
    </submittedName>
</protein>
<dbReference type="OrthoDB" id="6357069at2"/>
<evidence type="ECO:0000313" key="2">
    <source>
        <dbReference type="EMBL" id="PTU76508.1"/>
    </source>
</evidence>
<gene>
    <name evidence="2" type="ORF">DBO85_02400</name>
</gene>